<dbReference type="Proteomes" id="UP000533900">
    <property type="component" value="Unassembled WGS sequence"/>
</dbReference>
<organism evidence="1 2">
    <name type="scientific">Winogradskyella flava</name>
    <dbReference type="NCBI Taxonomy" id="1884876"/>
    <lineage>
        <taxon>Bacteria</taxon>
        <taxon>Pseudomonadati</taxon>
        <taxon>Bacteroidota</taxon>
        <taxon>Flavobacteriia</taxon>
        <taxon>Flavobacteriales</taxon>
        <taxon>Flavobacteriaceae</taxon>
        <taxon>Winogradskyella</taxon>
    </lineage>
</organism>
<name>A0A842IQ72_9FLAO</name>
<accession>A0A842IQ72</accession>
<protein>
    <submittedName>
        <fullName evidence="1">Uncharacterized protein</fullName>
    </submittedName>
</protein>
<evidence type="ECO:0000313" key="2">
    <source>
        <dbReference type="Proteomes" id="UP000533900"/>
    </source>
</evidence>
<dbReference type="RefSeq" id="WP_185788674.1">
    <property type="nucleotide sequence ID" value="NZ_JACLCP010000002.1"/>
</dbReference>
<keyword evidence="2" id="KW-1185">Reference proteome</keyword>
<dbReference type="AlphaFoldDB" id="A0A842IQ72"/>
<evidence type="ECO:0000313" key="1">
    <source>
        <dbReference type="EMBL" id="MBC2844951.1"/>
    </source>
</evidence>
<proteinExistence type="predicted"/>
<dbReference type="EMBL" id="JACLCP010000002">
    <property type="protein sequence ID" value="MBC2844951.1"/>
    <property type="molecule type" value="Genomic_DNA"/>
</dbReference>
<gene>
    <name evidence="1" type="ORF">H7F21_07600</name>
</gene>
<comment type="caution">
    <text evidence="1">The sequence shown here is derived from an EMBL/GenBank/DDBJ whole genome shotgun (WGS) entry which is preliminary data.</text>
</comment>
<sequence length="229" mass="26396">MKKHLYILLFLTSIISYGQVKVDTIKFQTIKFKTVDSIESLGLKIIDTLTKPKAFILTNHGNAEVIAIKKGCKFLVFDLLPEGFSGSVTTTKQIQINGKNYKELVVYWSDINGHSGLGGGFSETFKGILIYDLKKIFLIFNEEYYFSHYQWMNDISENLEVISTSEERECDNLDIKFGHREITMEMKISKDCDSINFLEYDATTWSYKLKSNFLIRTRIKTIDVDTSNN</sequence>
<reference evidence="1" key="1">
    <citation type="submission" date="2020-08" db="EMBL/GenBank/DDBJ databases">
        <title>Winogradskyella ouciana sp. nov., isolated from the hadal seawater of the Mariana Trench.</title>
        <authorList>
            <person name="He X."/>
        </authorList>
    </citation>
    <scope>NUCLEOTIDE SEQUENCE [LARGE SCALE GENOMIC DNA]</scope>
    <source>
        <strain evidence="1">KCTC 52348</strain>
    </source>
</reference>